<sequence>MVRLFCRLALCLVLLSALAPAGLLATPATSIAIVEGNTLNRIPVNTADVKLLARIENVALVCVEIGGVRRLAKTEGWMTGTSSSSDIRTYHTGTVSGGANGIGDIRSVPTWPVAKCV</sequence>
<evidence type="ECO:0000256" key="1">
    <source>
        <dbReference type="SAM" id="SignalP"/>
    </source>
</evidence>
<evidence type="ECO:0000313" key="2">
    <source>
        <dbReference type="EMBL" id="MFC0203454.1"/>
    </source>
</evidence>
<protein>
    <recommendedName>
        <fullName evidence="4">SH3 domain-containing protein</fullName>
    </recommendedName>
</protein>
<evidence type="ECO:0000313" key="3">
    <source>
        <dbReference type="Proteomes" id="UP001589798"/>
    </source>
</evidence>
<dbReference type="Proteomes" id="UP001589798">
    <property type="component" value="Unassembled WGS sequence"/>
</dbReference>
<organism evidence="2 3">
    <name type="scientific">Novosphingobium soli</name>
    <dbReference type="NCBI Taxonomy" id="574956"/>
    <lineage>
        <taxon>Bacteria</taxon>
        <taxon>Pseudomonadati</taxon>
        <taxon>Pseudomonadota</taxon>
        <taxon>Alphaproteobacteria</taxon>
        <taxon>Sphingomonadales</taxon>
        <taxon>Sphingomonadaceae</taxon>
        <taxon>Novosphingobium</taxon>
    </lineage>
</organism>
<name>A0ABV6CRU0_9SPHN</name>
<gene>
    <name evidence="2" type="ORF">ACFFJC_04110</name>
</gene>
<keyword evidence="1" id="KW-0732">Signal</keyword>
<evidence type="ECO:0008006" key="4">
    <source>
        <dbReference type="Google" id="ProtNLM"/>
    </source>
</evidence>
<feature type="signal peptide" evidence="1">
    <location>
        <begin position="1"/>
        <end position="21"/>
    </location>
</feature>
<accession>A0ABV6CRU0</accession>
<comment type="caution">
    <text evidence="2">The sequence shown here is derived from an EMBL/GenBank/DDBJ whole genome shotgun (WGS) entry which is preliminary data.</text>
</comment>
<feature type="chain" id="PRO_5046437334" description="SH3 domain-containing protein" evidence="1">
    <location>
        <begin position="22"/>
        <end position="117"/>
    </location>
</feature>
<proteinExistence type="predicted"/>
<dbReference type="EMBL" id="JBHLWK010000007">
    <property type="protein sequence ID" value="MFC0203454.1"/>
    <property type="molecule type" value="Genomic_DNA"/>
</dbReference>
<reference evidence="2 3" key="1">
    <citation type="submission" date="2024-09" db="EMBL/GenBank/DDBJ databases">
        <authorList>
            <person name="Sun Q."/>
            <person name="Mori K."/>
        </authorList>
    </citation>
    <scope>NUCLEOTIDE SEQUENCE [LARGE SCALE GENOMIC DNA]</scope>
    <source>
        <strain evidence="2 3">CCM 7706</strain>
    </source>
</reference>
<dbReference type="RefSeq" id="WP_379486229.1">
    <property type="nucleotide sequence ID" value="NZ_JBHLWK010000007.1"/>
</dbReference>
<keyword evidence="3" id="KW-1185">Reference proteome</keyword>